<dbReference type="SMART" id="SM00110">
    <property type="entry name" value="C1Q"/>
    <property type="match status" value="1"/>
</dbReference>
<comment type="subcellular location">
    <subcellularLocation>
        <location evidence="1">Secreted</location>
    </subcellularLocation>
</comment>
<reference evidence="6" key="2">
    <citation type="submission" date="2025-09" db="UniProtKB">
        <authorList>
            <consortium name="Ensembl"/>
        </authorList>
    </citation>
    <scope>IDENTIFICATION</scope>
</reference>
<keyword evidence="3" id="KW-0732">Signal</keyword>
<dbReference type="PANTHER" id="PTHR22923:SF102">
    <property type="entry name" value="CEREBELLIN 13-RELATED"/>
    <property type="match status" value="1"/>
</dbReference>
<dbReference type="GO" id="GO:0005576">
    <property type="term" value="C:extracellular region"/>
    <property type="evidence" value="ECO:0007669"/>
    <property type="project" value="UniProtKB-SubCell"/>
</dbReference>
<name>A0A8C6U6H6_9GOBI</name>
<evidence type="ECO:0000256" key="1">
    <source>
        <dbReference type="ARBA" id="ARBA00004613"/>
    </source>
</evidence>
<evidence type="ECO:0000256" key="4">
    <source>
        <dbReference type="SAM" id="Coils"/>
    </source>
</evidence>
<organism evidence="6 7">
    <name type="scientific">Neogobius melanostomus</name>
    <name type="common">round goby</name>
    <dbReference type="NCBI Taxonomy" id="47308"/>
    <lineage>
        <taxon>Eukaryota</taxon>
        <taxon>Metazoa</taxon>
        <taxon>Chordata</taxon>
        <taxon>Craniata</taxon>
        <taxon>Vertebrata</taxon>
        <taxon>Euteleostomi</taxon>
        <taxon>Actinopterygii</taxon>
        <taxon>Neopterygii</taxon>
        <taxon>Teleostei</taxon>
        <taxon>Neoteleostei</taxon>
        <taxon>Acanthomorphata</taxon>
        <taxon>Gobiaria</taxon>
        <taxon>Gobiiformes</taxon>
        <taxon>Gobioidei</taxon>
        <taxon>Gobiidae</taxon>
        <taxon>Benthophilinae</taxon>
        <taxon>Neogobiini</taxon>
        <taxon>Neogobius</taxon>
    </lineage>
</organism>
<evidence type="ECO:0000256" key="2">
    <source>
        <dbReference type="ARBA" id="ARBA00022525"/>
    </source>
</evidence>
<reference evidence="6" key="1">
    <citation type="submission" date="2025-08" db="UniProtKB">
        <authorList>
            <consortium name="Ensembl"/>
        </authorList>
    </citation>
    <scope>IDENTIFICATION</scope>
</reference>
<dbReference type="PANTHER" id="PTHR22923">
    <property type="entry name" value="CEREBELLIN-RELATED"/>
    <property type="match status" value="1"/>
</dbReference>
<dbReference type="Gene3D" id="2.60.120.40">
    <property type="match status" value="1"/>
</dbReference>
<dbReference type="InterPro" id="IPR050822">
    <property type="entry name" value="Cerebellin_Synaptic_Org"/>
</dbReference>
<evidence type="ECO:0000313" key="6">
    <source>
        <dbReference type="Ensembl" id="ENSNMLP00000029970.1"/>
    </source>
</evidence>
<dbReference type="PROSITE" id="PS50871">
    <property type="entry name" value="C1Q"/>
    <property type="match status" value="1"/>
</dbReference>
<dbReference type="Pfam" id="PF00386">
    <property type="entry name" value="C1q"/>
    <property type="match status" value="1"/>
</dbReference>
<keyword evidence="4" id="KW-0175">Coiled coil</keyword>
<evidence type="ECO:0000259" key="5">
    <source>
        <dbReference type="PROSITE" id="PS50871"/>
    </source>
</evidence>
<accession>A0A8C6U6H6</accession>
<keyword evidence="7" id="KW-1185">Reference proteome</keyword>
<dbReference type="SUPFAM" id="SSF49842">
    <property type="entry name" value="TNF-like"/>
    <property type="match status" value="1"/>
</dbReference>
<evidence type="ECO:0000313" key="7">
    <source>
        <dbReference type="Proteomes" id="UP000694523"/>
    </source>
</evidence>
<dbReference type="InterPro" id="IPR001073">
    <property type="entry name" value="C1q_dom"/>
</dbReference>
<feature type="domain" description="C1q" evidence="5">
    <location>
        <begin position="76"/>
        <end position="212"/>
    </location>
</feature>
<keyword evidence="2" id="KW-0964">Secreted</keyword>
<feature type="coiled-coil region" evidence="4">
    <location>
        <begin position="40"/>
        <end position="74"/>
    </location>
</feature>
<dbReference type="Proteomes" id="UP000694523">
    <property type="component" value="Unplaced"/>
</dbReference>
<dbReference type="Ensembl" id="ENSNMLT00000033426.1">
    <property type="protein sequence ID" value="ENSNMLP00000029970.1"/>
    <property type="gene ID" value="ENSNMLG00000018958.1"/>
</dbReference>
<dbReference type="AlphaFoldDB" id="A0A8C6U6H6"/>
<sequence>RNHLRVVLLALQRQDSFQENDSEEHCRYLEKLDQLIEQRLLMLKEKLKEQAAALKSTQEELSSTKNELQQLNLTFESRMMLAFSVGLTDSFGIGPFNADTTLVYQKVFFNLGGAYNSITGIFTAPMKGAYYFRFTGHDTRPNITAGITMFHNQKPVLHAATHPDGRNAYFSNAIVLEMEEGDVIYMKIPANYHLYDNLHNLCTLTGFLLFPL</sequence>
<dbReference type="PRINTS" id="PR00007">
    <property type="entry name" value="COMPLEMNTC1Q"/>
</dbReference>
<evidence type="ECO:0000256" key="3">
    <source>
        <dbReference type="ARBA" id="ARBA00022729"/>
    </source>
</evidence>
<dbReference type="InterPro" id="IPR008983">
    <property type="entry name" value="Tumour_necrosis_fac-like_dom"/>
</dbReference>
<protein>
    <recommendedName>
        <fullName evidence="5">C1q domain-containing protein</fullName>
    </recommendedName>
</protein>
<proteinExistence type="predicted"/>